<evidence type="ECO:0000313" key="1">
    <source>
        <dbReference type="EnsemblMetazoa" id="CJA00561.1"/>
    </source>
</evidence>
<protein>
    <recommendedName>
        <fullName evidence="3">FLYWCH-type domain-containing protein</fullName>
    </recommendedName>
</protein>
<reference evidence="1" key="2">
    <citation type="submission" date="2022-06" db="UniProtKB">
        <authorList>
            <consortium name="EnsemblMetazoa"/>
        </authorList>
    </citation>
    <scope>IDENTIFICATION</scope>
    <source>
        <strain evidence="1">DF5081</strain>
    </source>
</reference>
<evidence type="ECO:0008006" key="3">
    <source>
        <dbReference type="Google" id="ProtNLM"/>
    </source>
</evidence>
<keyword evidence="2" id="KW-1185">Reference proteome</keyword>
<accession>A0A8R1HG99</accession>
<organism evidence="1 2">
    <name type="scientific">Caenorhabditis japonica</name>
    <dbReference type="NCBI Taxonomy" id="281687"/>
    <lineage>
        <taxon>Eukaryota</taxon>
        <taxon>Metazoa</taxon>
        <taxon>Ecdysozoa</taxon>
        <taxon>Nematoda</taxon>
        <taxon>Chromadorea</taxon>
        <taxon>Rhabditida</taxon>
        <taxon>Rhabditina</taxon>
        <taxon>Rhabditomorpha</taxon>
        <taxon>Rhabditoidea</taxon>
        <taxon>Rhabditidae</taxon>
        <taxon>Peloderinae</taxon>
        <taxon>Caenorhabditis</taxon>
    </lineage>
</organism>
<dbReference type="EnsemblMetazoa" id="CJA00561.1">
    <property type="protein sequence ID" value="CJA00561.1"/>
    <property type="gene ID" value="WBGene00119767"/>
</dbReference>
<proteinExistence type="predicted"/>
<dbReference type="AlphaFoldDB" id="A0A8R1HG99"/>
<reference evidence="2" key="1">
    <citation type="submission" date="2010-08" db="EMBL/GenBank/DDBJ databases">
        <authorList>
            <consortium name="Caenorhabditis japonica Sequencing Consortium"/>
            <person name="Wilson R.K."/>
        </authorList>
    </citation>
    <scope>NUCLEOTIDE SEQUENCE [LARGE SCALE GENOMIC DNA]</scope>
    <source>
        <strain evidence="2">DF5081</strain>
    </source>
</reference>
<sequence>MPRGKMKATEIVNGWPMRKKKDLKNTNEVLYYCIHRGRLTDCHASYCINMETGEIRVIREHFGHEPNALEAEVEKMKSELRETAKSSTESPRALYDRIASKYSAEVVERAGSLSAIKRIVSRARTVEPPRKLVKKDDDKEQVTSASFLENLLNDIT</sequence>
<evidence type="ECO:0000313" key="2">
    <source>
        <dbReference type="Proteomes" id="UP000005237"/>
    </source>
</evidence>
<name>A0A8R1HG99_CAEJA</name>
<dbReference type="Proteomes" id="UP000005237">
    <property type="component" value="Unassembled WGS sequence"/>
</dbReference>